<evidence type="ECO:0000313" key="2">
    <source>
        <dbReference type="EMBL" id="KAK1286199.1"/>
    </source>
</evidence>
<reference evidence="2" key="1">
    <citation type="journal article" date="2023" name="Nat. Commun.">
        <title>Diploid and tetraploid genomes of Acorus and the evolution of monocots.</title>
        <authorList>
            <person name="Ma L."/>
            <person name="Liu K.W."/>
            <person name="Li Z."/>
            <person name="Hsiao Y.Y."/>
            <person name="Qi Y."/>
            <person name="Fu T."/>
            <person name="Tang G.D."/>
            <person name="Zhang D."/>
            <person name="Sun W.H."/>
            <person name="Liu D.K."/>
            <person name="Li Y."/>
            <person name="Chen G.Z."/>
            <person name="Liu X.D."/>
            <person name="Liao X.Y."/>
            <person name="Jiang Y.T."/>
            <person name="Yu X."/>
            <person name="Hao Y."/>
            <person name="Huang J."/>
            <person name="Zhao X.W."/>
            <person name="Ke S."/>
            <person name="Chen Y.Y."/>
            <person name="Wu W.L."/>
            <person name="Hsu J.L."/>
            <person name="Lin Y.F."/>
            <person name="Huang M.D."/>
            <person name="Li C.Y."/>
            <person name="Huang L."/>
            <person name="Wang Z.W."/>
            <person name="Zhao X."/>
            <person name="Zhong W.Y."/>
            <person name="Peng D.H."/>
            <person name="Ahmad S."/>
            <person name="Lan S."/>
            <person name="Zhang J.S."/>
            <person name="Tsai W.C."/>
            <person name="Van de Peer Y."/>
            <person name="Liu Z.J."/>
        </authorList>
    </citation>
    <scope>NUCLEOTIDE SEQUENCE</scope>
    <source>
        <strain evidence="2">CP</strain>
    </source>
</reference>
<dbReference type="AlphaFoldDB" id="A0AAV9CBW8"/>
<reference evidence="2" key="2">
    <citation type="submission" date="2023-06" db="EMBL/GenBank/DDBJ databases">
        <authorList>
            <person name="Ma L."/>
            <person name="Liu K.-W."/>
            <person name="Li Z."/>
            <person name="Hsiao Y.-Y."/>
            <person name="Qi Y."/>
            <person name="Fu T."/>
            <person name="Tang G."/>
            <person name="Zhang D."/>
            <person name="Sun W.-H."/>
            <person name="Liu D.-K."/>
            <person name="Li Y."/>
            <person name="Chen G.-Z."/>
            <person name="Liu X.-D."/>
            <person name="Liao X.-Y."/>
            <person name="Jiang Y.-T."/>
            <person name="Yu X."/>
            <person name="Hao Y."/>
            <person name="Huang J."/>
            <person name="Zhao X.-W."/>
            <person name="Ke S."/>
            <person name="Chen Y.-Y."/>
            <person name="Wu W.-L."/>
            <person name="Hsu J.-L."/>
            <person name="Lin Y.-F."/>
            <person name="Huang M.-D."/>
            <person name="Li C.-Y."/>
            <person name="Huang L."/>
            <person name="Wang Z.-W."/>
            <person name="Zhao X."/>
            <person name="Zhong W.-Y."/>
            <person name="Peng D.-H."/>
            <person name="Ahmad S."/>
            <person name="Lan S."/>
            <person name="Zhang J.-S."/>
            <person name="Tsai W.-C."/>
            <person name="Van De Peer Y."/>
            <person name="Liu Z.-J."/>
        </authorList>
    </citation>
    <scope>NUCLEOTIDE SEQUENCE</scope>
    <source>
        <strain evidence="2">CP</strain>
        <tissue evidence="2">Leaves</tissue>
    </source>
</reference>
<dbReference type="EMBL" id="JAUJYO010000020">
    <property type="protein sequence ID" value="KAK1286198.1"/>
    <property type="molecule type" value="Genomic_DNA"/>
</dbReference>
<proteinExistence type="predicted"/>
<keyword evidence="3" id="KW-1185">Reference proteome</keyword>
<sequence length="91" mass="9682">MVARWETPLEELSLPDLQRLLSTAEGVREMTMSRRTGEALMGVVNSSAAAAVFAPPPQYVNHVLPYFGGGGVVRGVGGGGVLKSHDRGRFD</sequence>
<evidence type="ECO:0000313" key="1">
    <source>
        <dbReference type="EMBL" id="KAK1286198.1"/>
    </source>
</evidence>
<protein>
    <submittedName>
        <fullName evidence="2">Uncharacterized protein</fullName>
    </submittedName>
</protein>
<name>A0AAV9CBW8_ACOCL</name>
<gene>
    <name evidence="2" type="ORF">QJS10_CPB20g00800</name>
    <name evidence="1" type="ORF">QJS10_CPB20g00803</name>
</gene>
<dbReference type="Proteomes" id="UP001180020">
    <property type="component" value="Unassembled WGS sequence"/>
</dbReference>
<comment type="caution">
    <text evidence="2">The sequence shown here is derived from an EMBL/GenBank/DDBJ whole genome shotgun (WGS) entry which is preliminary data.</text>
</comment>
<evidence type="ECO:0000313" key="3">
    <source>
        <dbReference type="Proteomes" id="UP001180020"/>
    </source>
</evidence>
<accession>A0AAV9CBW8</accession>
<organism evidence="2 3">
    <name type="scientific">Acorus calamus</name>
    <name type="common">Sweet flag</name>
    <dbReference type="NCBI Taxonomy" id="4465"/>
    <lineage>
        <taxon>Eukaryota</taxon>
        <taxon>Viridiplantae</taxon>
        <taxon>Streptophyta</taxon>
        <taxon>Embryophyta</taxon>
        <taxon>Tracheophyta</taxon>
        <taxon>Spermatophyta</taxon>
        <taxon>Magnoliopsida</taxon>
        <taxon>Liliopsida</taxon>
        <taxon>Acoraceae</taxon>
        <taxon>Acorus</taxon>
    </lineage>
</organism>
<dbReference type="EMBL" id="JAUJYO010000020">
    <property type="protein sequence ID" value="KAK1286199.1"/>
    <property type="molecule type" value="Genomic_DNA"/>
</dbReference>